<reference evidence="10" key="1">
    <citation type="submission" date="2022-11" db="EMBL/GenBank/DDBJ databases">
        <authorList>
            <person name="Kikuchi T."/>
        </authorList>
    </citation>
    <scope>NUCLEOTIDE SEQUENCE</scope>
    <source>
        <strain evidence="10">PS1010</strain>
    </source>
</reference>
<dbReference type="Gene3D" id="3.40.50.10480">
    <property type="entry name" value="Probable brix-domain ribosomal biogenesis protein"/>
    <property type="match status" value="1"/>
</dbReference>
<evidence type="ECO:0000313" key="10">
    <source>
        <dbReference type="EMBL" id="CAI5446313.1"/>
    </source>
</evidence>
<evidence type="ECO:0000313" key="11">
    <source>
        <dbReference type="Proteomes" id="UP001152747"/>
    </source>
</evidence>
<evidence type="ECO:0000259" key="9">
    <source>
        <dbReference type="PROSITE" id="PS50833"/>
    </source>
</evidence>
<keyword evidence="11" id="KW-1185">Reference proteome</keyword>
<dbReference type="OrthoDB" id="1638493at2759"/>
<dbReference type="SUPFAM" id="SSF52954">
    <property type="entry name" value="Class II aaRS ABD-related"/>
    <property type="match status" value="1"/>
</dbReference>
<dbReference type="GO" id="GO:0000027">
    <property type="term" value="P:ribosomal large subunit assembly"/>
    <property type="evidence" value="ECO:0007669"/>
    <property type="project" value="TreeGrafter"/>
</dbReference>
<proteinExistence type="inferred from homology"/>
<protein>
    <recommendedName>
        <fullName evidence="4">Ribosome biogenesis protein BRX1 homolog</fullName>
    </recommendedName>
    <alternativeName>
        <fullName evidence="7">Brix domain-containing protein 2 homolog</fullName>
    </alternativeName>
</protein>
<comment type="subcellular location">
    <subcellularLocation>
        <location evidence="2">Nucleus</location>
        <location evidence="2">Nucleolus</location>
    </subcellularLocation>
</comment>
<feature type="region of interest" description="Disordered" evidence="8">
    <location>
        <begin position="1"/>
        <end position="58"/>
    </location>
</feature>
<evidence type="ECO:0000256" key="3">
    <source>
        <dbReference type="ARBA" id="ARBA00006369"/>
    </source>
</evidence>
<evidence type="ECO:0000256" key="7">
    <source>
        <dbReference type="ARBA" id="ARBA00080845"/>
    </source>
</evidence>
<accession>A0A9P1IK22</accession>
<evidence type="ECO:0000256" key="4">
    <source>
        <dbReference type="ARBA" id="ARBA00020522"/>
    </source>
</evidence>
<comment type="function">
    <text evidence="1">Required for biogenesis of the 60S ribosomal subunit.</text>
</comment>
<evidence type="ECO:0000256" key="2">
    <source>
        <dbReference type="ARBA" id="ARBA00004604"/>
    </source>
</evidence>
<dbReference type="PROSITE" id="PS50833">
    <property type="entry name" value="BRIX"/>
    <property type="match status" value="1"/>
</dbReference>
<evidence type="ECO:0000256" key="5">
    <source>
        <dbReference type="ARBA" id="ARBA00022517"/>
    </source>
</evidence>
<evidence type="ECO:0000256" key="1">
    <source>
        <dbReference type="ARBA" id="ARBA00003439"/>
    </source>
</evidence>
<evidence type="ECO:0000256" key="6">
    <source>
        <dbReference type="ARBA" id="ARBA00023242"/>
    </source>
</evidence>
<dbReference type="FunFam" id="3.40.50.10480:FF:000003">
    <property type="entry name" value="Ribosome biogenesis protein BRX1"/>
    <property type="match status" value="1"/>
</dbReference>
<feature type="domain" description="Brix" evidence="9">
    <location>
        <begin position="66"/>
        <end position="256"/>
    </location>
</feature>
<dbReference type="InterPro" id="IPR007109">
    <property type="entry name" value="Brix"/>
</dbReference>
<dbReference type="EMBL" id="CANHGI010000003">
    <property type="protein sequence ID" value="CAI5446313.1"/>
    <property type="molecule type" value="Genomic_DNA"/>
</dbReference>
<name>A0A9P1IK22_9PELO</name>
<organism evidence="10 11">
    <name type="scientific">Caenorhabditis angaria</name>
    <dbReference type="NCBI Taxonomy" id="860376"/>
    <lineage>
        <taxon>Eukaryota</taxon>
        <taxon>Metazoa</taxon>
        <taxon>Ecdysozoa</taxon>
        <taxon>Nematoda</taxon>
        <taxon>Chromadorea</taxon>
        <taxon>Rhabditida</taxon>
        <taxon>Rhabditina</taxon>
        <taxon>Rhabditomorpha</taxon>
        <taxon>Rhabditoidea</taxon>
        <taxon>Rhabditidae</taxon>
        <taxon>Peloderinae</taxon>
        <taxon>Caenorhabditis</taxon>
    </lineage>
</organism>
<dbReference type="GO" id="GO:0006364">
    <property type="term" value="P:rRNA processing"/>
    <property type="evidence" value="ECO:0007669"/>
    <property type="project" value="InterPro"/>
</dbReference>
<dbReference type="SMART" id="SM00879">
    <property type="entry name" value="Brix"/>
    <property type="match status" value="1"/>
</dbReference>
<dbReference type="Pfam" id="PF04427">
    <property type="entry name" value="Brix"/>
    <property type="match status" value="1"/>
</dbReference>
<comment type="similarity">
    <text evidence="3">Belongs to the BRX1 family.</text>
</comment>
<keyword evidence="6" id="KW-0539">Nucleus</keyword>
<dbReference type="InterPro" id="IPR026532">
    <property type="entry name" value="BRX1"/>
</dbReference>
<dbReference type="Proteomes" id="UP001152747">
    <property type="component" value="Unassembled WGS sequence"/>
</dbReference>
<feature type="compositionally biased region" description="Basic and acidic residues" evidence="8">
    <location>
        <begin position="47"/>
        <end position="58"/>
    </location>
</feature>
<dbReference type="PANTHER" id="PTHR13634">
    <property type="entry name" value="RIBOSOME BIOGENESIS PROTEIN BRIX"/>
    <property type="match status" value="1"/>
</dbReference>
<comment type="caution">
    <text evidence="10">The sequence shown here is derived from an EMBL/GenBank/DDBJ whole genome shotgun (WGS) entry which is preliminary data.</text>
</comment>
<gene>
    <name evidence="10" type="ORF">CAMP_LOCUS8950</name>
</gene>
<evidence type="ECO:0000256" key="8">
    <source>
        <dbReference type="SAM" id="MobiDB-lite"/>
    </source>
</evidence>
<feature type="compositionally biased region" description="Acidic residues" evidence="8">
    <location>
        <begin position="32"/>
        <end position="46"/>
    </location>
</feature>
<dbReference type="PANTHER" id="PTHR13634:SF0">
    <property type="entry name" value="RIBOSOME BIOGENESIS PROTEIN BRX1 HOMOLOG"/>
    <property type="match status" value="1"/>
</dbReference>
<keyword evidence="5" id="KW-0690">Ribosome biogenesis</keyword>
<feature type="compositionally biased region" description="Basic and acidic residues" evidence="8">
    <location>
        <begin position="9"/>
        <end position="31"/>
    </location>
</feature>
<dbReference type="GO" id="GO:0019843">
    <property type="term" value="F:rRNA binding"/>
    <property type="evidence" value="ECO:0007669"/>
    <property type="project" value="InterPro"/>
</dbReference>
<sequence>MGKFSKIKQVQEKEETNQEKMEWEAAGNRDESDSDSSDDSDNESVGDVEKNPEEQKRRAELWTNRERVLVLCSRGADVRTRFLMKDIKDILPHAKGDSKLDQQKSLNVLNEIAEMKNCSKIMYFESRKRKDTYLWMSNVNSGPSMKFLVHNVHTMKELKMSGNCLKASRPILSFDDAFDQKPQLKLIKTMLIQTLGTPNHHPRSQPFVDHVFNFSVGENDRIWFRNFQIVDESLQLQEIGPRMVLELVRLFSGSFEGSVLYDNPNYVSPNVVRREQRKGQGAYIEKQLHNKALLVKQAQITEVLSEKMIDPVGKEFDIQNNTSNEAVEEITSKIEKKKLKKKKAQGAKYVGAQA</sequence>
<dbReference type="GO" id="GO:0005730">
    <property type="term" value="C:nucleolus"/>
    <property type="evidence" value="ECO:0007669"/>
    <property type="project" value="UniProtKB-SubCell"/>
</dbReference>
<dbReference type="AlphaFoldDB" id="A0A9P1IK22"/>